<dbReference type="EMBL" id="BPMS01000039">
    <property type="protein sequence ID" value="GIZ90887.1"/>
    <property type="molecule type" value="Genomic_DNA"/>
</dbReference>
<reference evidence="7" key="1">
    <citation type="submission" date="2021-07" db="EMBL/GenBank/DDBJ databases">
        <title>Whole genome sequencing of carbapenem-resistant Pseudomonas spp. isolated in Japan.</title>
        <authorList>
            <person name="Suzuki M."/>
            <person name="Maehana S."/>
            <person name="Kitasato H."/>
        </authorList>
    </citation>
    <scope>NUCLEOTIDE SEQUENCE</scope>
    <source>
        <strain evidence="7">KAM435</strain>
    </source>
</reference>
<evidence type="ECO:0000256" key="2">
    <source>
        <dbReference type="ARBA" id="ARBA00022692"/>
    </source>
</evidence>
<feature type="transmembrane region" description="Helical" evidence="6">
    <location>
        <begin position="30"/>
        <end position="55"/>
    </location>
</feature>
<evidence type="ECO:0000313" key="7">
    <source>
        <dbReference type="EMBL" id="GIZ90887.1"/>
    </source>
</evidence>
<keyword evidence="4 6" id="KW-0472">Membrane</keyword>
<protein>
    <recommendedName>
        <fullName evidence="9">TonB C-terminal domain-containing protein</fullName>
    </recommendedName>
</protein>
<keyword evidence="2 6" id="KW-0812">Transmembrane</keyword>
<dbReference type="Proteomes" id="UP000887212">
    <property type="component" value="Unassembled WGS sequence"/>
</dbReference>
<comment type="subcellular location">
    <subcellularLocation>
        <location evidence="1">Membrane</location>
        <topology evidence="1">Single-pass membrane protein</topology>
    </subcellularLocation>
</comment>
<dbReference type="InterPro" id="IPR006260">
    <property type="entry name" value="TonB/TolA_C"/>
</dbReference>
<keyword evidence="3 6" id="KW-1133">Transmembrane helix</keyword>
<evidence type="ECO:0000256" key="6">
    <source>
        <dbReference type="SAM" id="Phobius"/>
    </source>
</evidence>
<evidence type="ECO:0000256" key="4">
    <source>
        <dbReference type="ARBA" id="ARBA00023136"/>
    </source>
</evidence>
<dbReference type="AlphaFoldDB" id="A0AA37FMS1"/>
<dbReference type="SUPFAM" id="SSF74653">
    <property type="entry name" value="TolA/TonB C-terminal domain"/>
    <property type="match status" value="1"/>
</dbReference>
<dbReference type="Gene3D" id="3.30.1150.10">
    <property type="match status" value="1"/>
</dbReference>
<evidence type="ECO:0000313" key="8">
    <source>
        <dbReference type="Proteomes" id="UP000887212"/>
    </source>
</evidence>
<evidence type="ECO:0000256" key="1">
    <source>
        <dbReference type="ARBA" id="ARBA00004167"/>
    </source>
</evidence>
<evidence type="ECO:0008006" key="9">
    <source>
        <dbReference type="Google" id="ProtNLM"/>
    </source>
</evidence>
<dbReference type="GO" id="GO:0016020">
    <property type="term" value="C:membrane"/>
    <property type="evidence" value="ECO:0007669"/>
    <property type="project" value="UniProtKB-SubCell"/>
</dbReference>
<gene>
    <name evidence="7" type="ORF">KAM435_42140</name>
</gene>
<accession>A0AA37FMS1</accession>
<dbReference type="Pfam" id="PF13103">
    <property type="entry name" value="TonB_2"/>
    <property type="match status" value="1"/>
</dbReference>
<sequence length="273" mass="28845">MRRFHWMLDAESLPYRPQIMGDIKVSEKQVALLASVVALVLAAVSAIALVVAFAAQDAATKSVEELQALKKRADGQDRQIAQLTTNLIALGPILEIATGATQSKEESVAASGAVLSVGAPAEENAPTGSAAAAPKESPTFEAPKPDLQPNEKATAPVDDQSKSPAPPAKAQDAPKAVAQENLDEILARRIMSNWQKPESAKKGMSVDIVIKMARDGTVNEATVVKSSGDKAFDTSATDAILGVKSLPEMSQVSDKIYEELYKERRVSFAPLAG</sequence>
<evidence type="ECO:0000256" key="3">
    <source>
        <dbReference type="ARBA" id="ARBA00022989"/>
    </source>
</evidence>
<organism evidence="7 8">
    <name type="scientific">Aquipseudomonas alcaligenes</name>
    <name type="common">Pseudomonas alcaligenes</name>
    <dbReference type="NCBI Taxonomy" id="43263"/>
    <lineage>
        <taxon>Bacteria</taxon>
        <taxon>Pseudomonadati</taxon>
        <taxon>Pseudomonadota</taxon>
        <taxon>Gammaproteobacteria</taxon>
        <taxon>Pseudomonadales</taxon>
        <taxon>Pseudomonadaceae</taxon>
        <taxon>Aquipseudomonas</taxon>
    </lineage>
</organism>
<feature type="region of interest" description="Disordered" evidence="5">
    <location>
        <begin position="121"/>
        <end position="176"/>
    </location>
</feature>
<comment type="caution">
    <text evidence="7">The sequence shown here is derived from an EMBL/GenBank/DDBJ whole genome shotgun (WGS) entry which is preliminary data.</text>
</comment>
<dbReference type="NCBIfam" id="TIGR01352">
    <property type="entry name" value="tonB_Cterm"/>
    <property type="match status" value="1"/>
</dbReference>
<proteinExistence type="predicted"/>
<dbReference type="RefSeq" id="WP_203788587.1">
    <property type="nucleotide sequence ID" value="NZ_AP024354.1"/>
</dbReference>
<evidence type="ECO:0000256" key="5">
    <source>
        <dbReference type="SAM" id="MobiDB-lite"/>
    </source>
</evidence>
<name>A0AA37FMS1_AQUAC</name>